<dbReference type="Proteomes" id="UP001392437">
    <property type="component" value="Unassembled WGS sequence"/>
</dbReference>
<evidence type="ECO:0000256" key="1">
    <source>
        <dbReference type="SAM" id="MobiDB-lite"/>
    </source>
</evidence>
<accession>A0AAW0RB61</accession>
<feature type="domain" description="DUF6924" evidence="3">
    <location>
        <begin position="57"/>
        <end position="144"/>
    </location>
</feature>
<evidence type="ECO:0000313" key="5">
    <source>
        <dbReference type="Proteomes" id="UP001392437"/>
    </source>
</evidence>
<dbReference type="AlphaFoldDB" id="A0AAW0RB61"/>
<evidence type="ECO:0000256" key="2">
    <source>
        <dbReference type="SAM" id="SignalP"/>
    </source>
</evidence>
<dbReference type="EMBL" id="JAQQWP010000001">
    <property type="protein sequence ID" value="KAK8132063.1"/>
    <property type="molecule type" value="Genomic_DNA"/>
</dbReference>
<protein>
    <recommendedName>
        <fullName evidence="3">DUF6924 domain-containing protein</fullName>
    </recommendedName>
</protein>
<organism evidence="4 5">
    <name type="scientific">Apiospora kogelbergensis</name>
    <dbReference type="NCBI Taxonomy" id="1337665"/>
    <lineage>
        <taxon>Eukaryota</taxon>
        <taxon>Fungi</taxon>
        <taxon>Dikarya</taxon>
        <taxon>Ascomycota</taxon>
        <taxon>Pezizomycotina</taxon>
        <taxon>Sordariomycetes</taxon>
        <taxon>Xylariomycetidae</taxon>
        <taxon>Amphisphaeriales</taxon>
        <taxon>Apiosporaceae</taxon>
        <taxon>Apiospora</taxon>
    </lineage>
</organism>
<proteinExistence type="predicted"/>
<feature type="chain" id="PRO_5043486073" description="DUF6924 domain-containing protein" evidence="2">
    <location>
        <begin position="19"/>
        <end position="164"/>
    </location>
</feature>
<evidence type="ECO:0000313" key="4">
    <source>
        <dbReference type="EMBL" id="KAK8132063.1"/>
    </source>
</evidence>
<evidence type="ECO:0000259" key="3">
    <source>
        <dbReference type="Pfam" id="PF21962"/>
    </source>
</evidence>
<feature type="region of interest" description="Disordered" evidence="1">
    <location>
        <begin position="139"/>
        <end position="164"/>
    </location>
</feature>
<keyword evidence="2" id="KW-0732">Signal</keyword>
<feature type="compositionally biased region" description="Basic and acidic residues" evidence="1">
    <location>
        <begin position="146"/>
        <end position="158"/>
    </location>
</feature>
<feature type="signal peptide" evidence="2">
    <location>
        <begin position="1"/>
        <end position="18"/>
    </location>
</feature>
<dbReference type="InterPro" id="IPR053832">
    <property type="entry name" value="DUF6924"/>
</dbReference>
<keyword evidence="5" id="KW-1185">Reference proteome</keyword>
<dbReference type="Pfam" id="PF21962">
    <property type="entry name" value="DUF6924"/>
    <property type="match status" value="1"/>
</dbReference>
<comment type="caution">
    <text evidence="4">The sequence shown here is derived from an EMBL/GenBank/DDBJ whole genome shotgun (WGS) entry which is preliminary data.</text>
</comment>
<sequence>MSPFCLKVLSRLLTDALAGSNDLAPGSEPELAIVEIQDGGTSRVPSHATTTPLEESFRAFVAASVDDAAKYHVGGASYFALLDEQSSAEEEKTVLLVSRCPDGTIEGTARVTFESAQFLLTSLAVASIGFTEIQSIGASQGGVYGRSKEAPKKGEPGPRKRLGG</sequence>
<gene>
    <name evidence="4" type="ORF">PG999_000236</name>
</gene>
<reference evidence="4 5" key="1">
    <citation type="submission" date="2023-01" db="EMBL/GenBank/DDBJ databases">
        <title>Analysis of 21 Apiospora genomes using comparative genomics revels a genus with tremendous synthesis potential of carbohydrate active enzymes and secondary metabolites.</title>
        <authorList>
            <person name="Sorensen T."/>
        </authorList>
    </citation>
    <scope>NUCLEOTIDE SEQUENCE [LARGE SCALE GENOMIC DNA]</scope>
    <source>
        <strain evidence="4 5">CBS 117206</strain>
    </source>
</reference>
<name>A0AAW0RB61_9PEZI</name>